<proteinExistence type="predicted"/>
<sequence>MDRIELNEIEEKLLHDAYASYLKNKKWCICHHSYRYSCSKEDRQLTKAKIDGLEHLKKIIFIEVDRCVGLTSYNILPDGIGYIQSKNKGIINLFKSNDVI</sequence>
<keyword evidence="2" id="KW-1185">Reference proteome</keyword>
<organism evidence="1 2">
    <name type="scientific">Clostridium diolis</name>
    <dbReference type="NCBI Taxonomy" id="223919"/>
    <lineage>
        <taxon>Bacteria</taxon>
        <taxon>Bacillati</taxon>
        <taxon>Bacillota</taxon>
        <taxon>Clostridia</taxon>
        <taxon>Eubacteriales</taxon>
        <taxon>Clostridiaceae</taxon>
        <taxon>Clostridium</taxon>
    </lineage>
</organism>
<dbReference type="Proteomes" id="UP000325212">
    <property type="component" value="Unassembled WGS sequence"/>
</dbReference>
<protein>
    <submittedName>
        <fullName evidence="1">Uncharacterized protein</fullName>
    </submittedName>
</protein>
<comment type="caution">
    <text evidence="1">The sequence shown here is derived from an EMBL/GenBank/DDBJ whole genome shotgun (WGS) entry which is preliminary data.</text>
</comment>
<reference evidence="1 2" key="1">
    <citation type="submission" date="2019-06" db="EMBL/GenBank/DDBJ databases">
        <title>Draft genome sequence of Clostridium diolis DSM 15410.</title>
        <authorList>
            <person name="Kobayashi H."/>
            <person name="Tanizawa Y."/>
            <person name="Tohno M."/>
        </authorList>
    </citation>
    <scope>NUCLEOTIDE SEQUENCE [LARGE SCALE GENOMIC DNA]</scope>
    <source>
        <strain evidence="1 2">DSM 15410</strain>
    </source>
</reference>
<gene>
    <name evidence="1" type="ORF">CDIOL_48920</name>
</gene>
<accession>A0AAV3WA46</accession>
<evidence type="ECO:0000313" key="2">
    <source>
        <dbReference type="Proteomes" id="UP000325212"/>
    </source>
</evidence>
<name>A0AAV3WA46_9CLOT</name>
<dbReference type="EMBL" id="BJLA01000029">
    <property type="protein sequence ID" value="GEA33969.1"/>
    <property type="molecule type" value="Genomic_DNA"/>
</dbReference>
<dbReference type="RefSeq" id="WP_039772473.1">
    <property type="nucleotide sequence ID" value="NZ_BJLA01000029.1"/>
</dbReference>
<evidence type="ECO:0000313" key="1">
    <source>
        <dbReference type="EMBL" id="GEA33969.1"/>
    </source>
</evidence>
<dbReference type="AlphaFoldDB" id="A0AAV3WA46"/>